<dbReference type="InterPro" id="IPR051615">
    <property type="entry name" value="Transcr_Regulatory_Elem"/>
</dbReference>
<gene>
    <name evidence="10" type="ORF">D0Z07_4210</name>
</gene>
<proteinExistence type="predicted"/>
<dbReference type="InterPro" id="IPR001138">
    <property type="entry name" value="Zn2Cys6_DnaBD"/>
</dbReference>
<keyword evidence="6" id="KW-0804">Transcription</keyword>
<dbReference type="InterPro" id="IPR036864">
    <property type="entry name" value="Zn2-C6_fun-type_DNA-bd_sf"/>
</dbReference>
<comment type="subcellular location">
    <subcellularLocation>
        <location evidence="1">Nucleus</location>
    </subcellularLocation>
</comment>
<evidence type="ECO:0000256" key="8">
    <source>
        <dbReference type="SAM" id="MobiDB-lite"/>
    </source>
</evidence>
<dbReference type="GO" id="GO:0003677">
    <property type="term" value="F:DNA binding"/>
    <property type="evidence" value="ECO:0007669"/>
    <property type="project" value="UniProtKB-KW"/>
</dbReference>
<evidence type="ECO:0000259" key="9">
    <source>
        <dbReference type="Pfam" id="PF04082"/>
    </source>
</evidence>
<keyword evidence="7" id="KW-0539">Nucleus</keyword>
<dbReference type="InterPro" id="IPR007219">
    <property type="entry name" value="XnlR_reg_dom"/>
</dbReference>
<feature type="compositionally biased region" description="Polar residues" evidence="8">
    <location>
        <begin position="138"/>
        <end position="154"/>
    </location>
</feature>
<dbReference type="OrthoDB" id="2123952at2759"/>
<dbReference type="GO" id="GO:0005634">
    <property type="term" value="C:nucleus"/>
    <property type="evidence" value="ECO:0007669"/>
    <property type="project" value="UniProtKB-SubCell"/>
</dbReference>
<dbReference type="CDD" id="cd12148">
    <property type="entry name" value="fungal_TF_MHR"/>
    <property type="match status" value="1"/>
</dbReference>
<keyword evidence="3" id="KW-0862">Zinc</keyword>
<dbReference type="CDD" id="cd00067">
    <property type="entry name" value="GAL4"/>
    <property type="match status" value="1"/>
</dbReference>
<dbReference type="AlphaFoldDB" id="A0A9P7AXP0"/>
<evidence type="ECO:0000256" key="6">
    <source>
        <dbReference type="ARBA" id="ARBA00023163"/>
    </source>
</evidence>
<evidence type="ECO:0000256" key="3">
    <source>
        <dbReference type="ARBA" id="ARBA00022833"/>
    </source>
</evidence>
<evidence type="ECO:0000313" key="11">
    <source>
        <dbReference type="Proteomes" id="UP000785200"/>
    </source>
</evidence>
<organism evidence="10 11">
    <name type="scientific">Hyphodiscus hymeniophilus</name>
    <dbReference type="NCBI Taxonomy" id="353542"/>
    <lineage>
        <taxon>Eukaryota</taxon>
        <taxon>Fungi</taxon>
        <taxon>Dikarya</taxon>
        <taxon>Ascomycota</taxon>
        <taxon>Pezizomycotina</taxon>
        <taxon>Leotiomycetes</taxon>
        <taxon>Helotiales</taxon>
        <taxon>Hyphodiscaceae</taxon>
        <taxon>Hyphodiscus</taxon>
    </lineage>
</organism>
<feature type="domain" description="Xylanolytic transcriptional activator regulatory" evidence="9">
    <location>
        <begin position="216"/>
        <end position="363"/>
    </location>
</feature>
<comment type="caution">
    <text evidence="10">The sequence shown here is derived from an EMBL/GenBank/DDBJ whole genome shotgun (WGS) entry which is preliminary data.</text>
</comment>
<keyword evidence="5" id="KW-0238">DNA-binding</keyword>
<evidence type="ECO:0000256" key="5">
    <source>
        <dbReference type="ARBA" id="ARBA00023125"/>
    </source>
</evidence>
<evidence type="ECO:0000256" key="7">
    <source>
        <dbReference type="ARBA" id="ARBA00023242"/>
    </source>
</evidence>
<name>A0A9P7AXP0_9HELO</name>
<dbReference type="PANTHER" id="PTHR31313">
    <property type="entry name" value="TY1 ENHANCER ACTIVATOR"/>
    <property type="match status" value="1"/>
</dbReference>
<dbReference type="GO" id="GO:0006351">
    <property type="term" value="P:DNA-templated transcription"/>
    <property type="evidence" value="ECO:0007669"/>
    <property type="project" value="InterPro"/>
</dbReference>
<evidence type="ECO:0000313" key="10">
    <source>
        <dbReference type="EMBL" id="KAG0649229.1"/>
    </source>
</evidence>
<protein>
    <submittedName>
        <fullName evidence="10">Nitrogen assimilation transcription factor nit-4</fullName>
    </submittedName>
</protein>
<accession>A0A9P7AXP0</accession>
<evidence type="ECO:0000256" key="2">
    <source>
        <dbReference type="ARBA" id="ARBA00022723"/>
    </source>
</evidence>
<dbReference type="Pfam" id="PF04082">
    <property type="entry name" value="Fungal_trans"/>
    <property type="match status" value="1"/>
</dbReference>
<keyword evidence="4" id="KW-0805">Transcription regulation</keyword>
<evidence type="ECO:0000256" key="4">
    <source>
        <dbReference type="ARBA" id="ARBA00023015"/>
    </source>
</evidence>
<dbReference type="PANTHER" id="PTHR31313:SF4">
    <property type="entry name" value="CONIDIAL DEVELOPMENT PROTEIN FLUFFY"/>
    <property type="match status" value="1"/>
</dbReference>
<dbReference type="Proteomes" id="UP000785200">
    <property type="component" value="Unassembled WGS sequence"/>
</dbReference>
<dbReference type="EMBL" id="VNKQ01000008">
    <property type="protein sequence ID" value="KAG0649229.1"/>
    <property type="molecule type" value="Genomic_DNA"/>
</dbReference>
<dbReference type="GO" id="GO:0000981">
    <property type="term" value="F:DNA-binding transcription factor activity, RNA polymerase II-specific"/>
    <property type="evidence" value="ECO:0007669"/>
    <property type="project" value="InterPro"/>
</dbReference>
<keyword evidence="11" id="KW-1185">Reference proteome</keyword>
<sequence>MSEPSRAAADRRRRGTDFVTKNACVECKRKRTKAGILSSVRQCDGQNPCARCISQDGVVCHYEVSVRVSKGTLKAEIERLQDYQQSSEFVFGKLASGNHVDFIVQELQNGKTLRDIQISLGGPLSGAQANGYSLPPSEISSTNDYSENSSQQDYSGVDKEDGGRGISGDQDTEPELGTYEDAEPWTTITSDNDLIEHLLSLYACWEYPIFASFAMQHFRTDFKAGRRRYCSSMLLNGILAVGCLFTGGANVHPSSVSGEAFFAEAERLWVFSQNNPSFTTIQALGVMSLFEASRGRDAHSLFFSGQSIRMAVEMGLHGKVKENEIMTDIEREVRSATIWGASIAWSTVMRRVPHLSLHELPTIHPTRPEPEEHRQWLPHTGDGIEVDERLTQMSHARTIHLAMCSLFEILHKSLYVLHIPARLLHSQDVLKIYTRYLAWLDSLDDTIRLGGNSTPPAIFMHMFYHFAILLVFSPFIKIRFIDSIIVPYEICSQAVNAILSLLSSYRHLYTLRRTPCFVPFIALASNAMDLIRIPPEVMLQNIANLREMAFSHVSAARGADLLEFKGQAYSTPAALASQDDIAQRVSQRRESVSEILNEMFKTSIDISAINLNSFLAPPVDLYAIPEPGAATASV</sequence>
<keyword evidence="2" id="KW-0479">Metal-binding</keyword>
<dbReference type="Gene3D" id="4.10.240.10">
    <property type="entry name" value="Zn(2)-C6 fungal-type DNA-binding domain"/>
    <property type="match status" value="1"/>
</dbReference>
<dbReference type="GO" id="GO:0008270">
    <property type="term" value="F:zinc ion binding"/>
    <property type="evidence" value="ECO:0007669"/>
    <property type="project" value="InterPro"/>
</dbReference>
<feature type="region of interest" description="Disordered" evidence="8">
    <location>
        <begin position="131"/>
        <end position="177"/>
    </location>
</feature>
<reference evidence="10" key="1">
    <citation type="submission" date="2019-07" db="EMBL/GenBank/DDBJ databases">
        <title>Hyphodiscus hymeniophilus genome sequencing and assembly.</title>
        <authorList>
            <person name="Kramer G."/>
            <person name="Nodwell J."/>
        </authorList>
    </citation>
    <scope>NUCLEOTIDE SEQUENCE</scope>
    <source>
        <strain evidence="10">ATCC 34498</strain>
    </source>
</reference>
<evidence type="ECO:0000256" key="1">
    <source>
        <dbReference type="ARBA" id="ARBA00004123"/>
    </source>
</evidence>